<dbReference type="GO" id="GO:0008270">
    <property type="term" value="F:zinc ion binding"/>
    <property type="evidence" value="ECO:0007669"/>
    <property type="project" value="UniProtKB-UniRule"/>
</dbReference>
<keyword evidence="1" id="KW-0479">Metal-binding</keyword>
<comment type="caution">
    <text evidence="3">The sequence shown here is derived from an EMBL/GenBank/DDBJ whole genome shotgun (WGS) entry which is preliminary data.</text>
</comment>
<feature type="compositionally biased region" description="Polar residues" evidence="2">
    <location>
        <begin position="1"/>
        <end position="11"/>
    </location>
</feature>
<evidence type="ECO:0000313" key="4">
    <source>
        <dbReference type="Proteomes" id="UP000652761"/>
    </source>
</evidence>
<evidence type="ECO:0000256" key="2">
    <source>
        <dbReference type="SAM" id="MobiDB-lite"/>
    </source>
</evidence>
<dbReference type="PANTHER" id="PTHR31669">
    <property type="entry name" value="PROTEIN FAR1-RELATED SEQUENCE 10-RELATED"/>
    <property type="match status" value="1"/>
</dbReference>
<reference evidence="3" key="1">
    <citation type="submission" date="2017-07" db="EMBL/GenBank/DDBJ databases">
        <title>Taro Niue Genome Assembly and Annotation.</title>
        <authorList>
            <person name="Atibalentja N."/>
            <person name="Keating K."/>
            <person name="Fields C.J."/>
        </authorList>
    </citation>
    <scope>NUCLEOTIDE SEQUENCE</scope>
    <source>
        <strain evidence="3">Niue_2</strain>
        <tissue evidence="3">Leaf</tissue>
    </source>
</reference>
<organism evidence="3 4">
    <name type="scientific">Colocasia esculenta</name>
    <name type="common">Wild taro</name>
    <name type="synonym">Arum esculentum</name>
    <dbReference type="NCBI Taxonomy" id="4460"/>
    <lineage>
        <taxon>Eukaryota</taxon>
        <taxon>Viridiplantae</taxon>
        <taxon>Streptophyta</taxon>
        <taxon>Embryophyta</taxon>
        <taxon>Tracheophyta</taxon>
        <taxon>Spermatophyta</taxon>
        <taxon>Magnoliopsida</taxon>
        <taxon>Liliopsida</taxon>
        <taxon>Araceae</taxon>
        <taxon>Aroideae</taxon>
        <taxon>Colocasieae</taxon>
        <taxon>Colocasia</taxon>
    </lineage>
</organism>
<gene>
    <name evidence="3" type="ORF">Taro_017172</name>
</gene>
<protein>
    <recommendedName>
        <fullName evidence="1">Protein FAR1-RELATED SEQUENCE</fullName>
    </recommendedName>
</protein>
<dbReference type="AlphaFoldDB" id="A0A843UYL6"/>
<dbReference type="InterPro" id="IPR031052">
    <property type="entry name" value="FHY3/FAR1"/>
</dbReference>
<comment type="function">
    <text evidence="1">Putative transcription activator involved in regulating light control of development.</text>
</comment>
<proteinExistence type="inferred from homology"/>
<keyword evidence="4" id="KW-1185">Reference proteome</keyword>
<evidence type="ECO:0000313" key="3">
    <source>
        <dbReference type="EMBL" id="MQL84669.1"/>
    </source>
</evidence>
<dbReference type="OrthoDB" id="785370at2759"/>
<sequence length="250" mass="28889">MESKGETSSCHGEQRKGSCDGEQRKENCDGEQRKSMHVFHVEEDASGNVQLECENDVVKTPTKEKEKIPEAELIAEPCDRMEFECIDDVRKFYNNYVKKEGFGIASLDSKFVNGMPTSQRSINHFFDDFVTTKTTLFEFISKYAVAIERRFDTENQADVKSWEIEAYLKTISPYEKQVAGIYTRAIFQKFQQELVEVAACHLIKVDLQGNTLVVTIRSYERVNMKGILKQFVKEYDVVYRKEEQEDPSPV</sequence>
<dbReference type="GO" id="GO:0005634">
    <property type="term" value="C:nucleus"/>
    <property type="evidence" value="ECO:0007669"/>
    <property type="project" value="UniProtKB-SubCell"/>
</dbReference>
<accession>A0A843UYL6</accession>
<dbReference type="GO" id="GO:0006355">
    <property type="term" value="P:regulation of DNA-templated transcription"/>
    <property type="evidence" value="ECO:0007669"/>
    <property type="project" value="UniProtKB-UniRule"/>
</dbReference>
<dbReference type="PANTHER" id="PTHR31669:SF251">
    <property type="entry name" value="PROTEIN FAR1-RELATED SEQUENCE"/>
    <property type="match status" value="1"/>
</dbReference>
<name>A0A843UYL6_COLES</name>
<feature type="region of interest" description="Disordered" evidence="2">
    <location>
        <begin position="1"/>
        <end position="33"/>
    </location>
</feature>
<keyword evidence="1" id="KW-0862">Zinc</keyword>
<keyword evidence="1" id="KW-0863">Zinc-finger</keyword>
<feature type="compositionally biased region" description="Basic and acidic residues" evidence="2">
    <location>
        <begin position="12"/>
        <end position="33"/>
    </location>
</feature>
<comment type="subcellular location">
    <subcellularLocation>
        <location evidence="1">Nucleus</location>
    </subcellularLocation>
</comment>
<comment type="similarity">
    <text evidence="1">Belongs to the FHY3/FAR1 family.</text>
</comment>
<dbReference type="Proteomes" id="UP000652761">
    <property type="component" value="Unassembled WGS sequence"/>
</dbReference>
<evidence type="ECO:0000256" key="1">
    <source>
        <dbReference type="RuleBase" id="RU367018"/>
    </source>
</evidence>
<dbReference type="EMBL" id="NMUH01000778">
    <property type="protein sequence ID" value="MQL84669.1"/>
    <property type="molecule type" value="Genomic_DNA"/>
</dbReference>
<keyword evidence="1" id="KW-0539">Nucleus</keyword>